<organism evidence="1 2">
    <name type="scientific">Rhynchospora breviuscula</name>
    <dbReference type="NCBI Taxonomy" id="2022672"/>
    <lineage>
        <taxon>Eukaryota</taxon>
        <taxon>Viridiplantae</taxon>
        <taxon>Streptophyta</taxon>
        <taxon>Embryophyta</taxon>
        <taxon>Tracheophyta</taxon>
        <taxon>Spermatophyta</taxon>
        <taxon>Magnoliopsida</taxon>
        <taxon>Liliopsida</taxon>
        <taxon>Poales</taxon>
        <taxon>Cyperaceae</taxon>
        <taxon>Cyperoideae</taxon>
        <taxon>Rhynchosporeae</taxon>
        <taxon>Rhynchospora</taxon>
    </lineage>
</organism>
<accession>A0A9Q0HG61</accession>
<evidence type="ECO:0000313" key="1">
    <source>
        <dbReference type="EMBL" id="KAJ1685738.1"/>
    </source>
</evidence>
<sequence>MSCNAWSSSSLLEFKPHFNSSSCKTRRSFQFAPRASKIATEKKSSSDLPHLVLHDSLEAAGIDTRHARDAREGFCSQISRMTELNGESSIAISRGADLAKVALQIAAEDDSLVSHSSVPLPVSSFISRLDDLSFGFCSNYLPPSGSSPEIFFGNLERYLYVDKGFRRIDSALDARSLYLHSTLTCRSGSATMLSLIYSEVLKMVRITGFLDFDAEIYCPDSLEKSLPRGYDKKKSKISDETHIMTARSLIVKILKNLKDTFWPFQYGQSSSLFLRAVHVANRVYGSSVSQDPTTTNENVSPMEIASAKSAQHRLQRGVWTSVRFGDMRRALAACERLILLHGDNEELRDYAVLLYHCGYYEDCLKHLTLFETSQEREDKRNPINKLEDDAVNILKARINLIMAEEGWNKPSASTSYWSSNYEPW</sequence>
<dbReference type="Proteomes" id="UP001151287">
    <property type="component" value="Unassembled WGS sequence"/>
</dbReference>
<reference evidence="1" key="1">
    <citation type="journal article" date="2022" name="Cell">
        <title>Repeat-based holocentromeres influence genome architecture and karyotype evolution.</title>
        <authorList>
            <person name="Hofstatter P.G."/>
            <person name="Thangavel G."/>
            <person name="Lux T."/>
            <person name="Neumann P."/>
            <person name="Vondrak T."/>
            <person name="Novak P."/>
            <person name="Zhang M."/>
            <person name="Costa L."/>
            <person name="Castellani M."/>
            <person name="Scott A."/>
            <person name="Toegelov H."/>
            <person name="Fuchs J."/>
            <person name="Mata-Sucre Y."/>
            <person name="Dias Y."/>
            <person name="Vanzela A.L.L."/>
            <person name="Huettel B."/>
            <person name="Almeida C.C.S."/>
            <person name="Simkova H."/>
            <person name="Souza G."/>
            <person name="Pedrosa-Harand A."/>
            <person name="Macas J."/>
            <person name="Mayer K.F.X."/>
            <person name="Houben A."/>
            <person name="Marques A."/>
        </authorList>
    </citation>
    <scope>NUCLEOTIDE SEQUENCE</scope>
    <source>
        <strain evidence="1">RhyBre1mFocal</strain>
    </source>
</reference>
<keyword evidence="2" id="KW-1185">Reference proteome</keyword>
<dbReference type="PANTHER" id="PTHR31350">
    <property type="entry name" value="SI:DKEY-261L7.2"/>
    <property type="match status" value="1"/>
</dbReference>
<comment type="caution">
    <text evidence="1">The sequence shown here is derived from an EMBL/GenBank/DDBJ whole genome shotgun (WGS) entry which is preliminary data.</text>
</comment>
<dbReference type="EMBL" id="JAMQYH010000005">
    <property type="protein sequence ID" value="KAJ1685738.1"/>
    <property type="molecule type" value="Genomic_DNA"/>
</dbReference>
<dbReference type="PANTHER" id="PTHR31350:SF29">
    <property type="entry name" value="PROTEIN SIRB1 N-TERMINAL DOMAIN-CONTAINING PROTEIN"/>
    <property type="match status" value="1"/>
</dbReference>
<name>A0A9Q0HG61_9POAL</name>
<dbReference type="OrthoDB" id="611769at2759"/>
<proteinExistence type="predicted"/>
<evidence type="ECO:0008006" key="3">
    <source>
        <dbReference type="Google" id="ProtNLM"/>
    </source>
</evidence>
<dbReference type="AlphaFoldDB" id="A0A9Q0HG61"/>
<evidence type="ECO:0000313" key="2">
    <source>
        <dbReference type="Proteomes" id="UP001151287"/>
    </source>
</evidence>
<protein>
    <recommendedName>
        <fullName evidence="3">Protein SirB1 N-terminal domain-containing protein</fullName>
    </recommendedName>
</protein>
<gene>
    <name evidence="1" type="ORF">LUZ63_017128</name>
</gene>